<name>A0AAW4PRR0_9EURY</name>
<accession>A0AAW4PRR0</accession>
<feature type="transmembrane region" description="Helical" evidence="1">
    <location>
        <begin position="92"/>
        <end position="110"/>
    </location>
</feature>
<comment type="caution">
    <text evidence="2">The sequence shown here is derived from an EMBL/GenBank/DDBJ whole genome shotgun (WGS) entry which is preliminary data.</text>
</comment>
<proteinExistence type="predicted"/>
<dbReference type="EMBL" id="RKLR01000004">
    <property type="protein sequence ID" value="MBX0323886.1"/>
    <property type="molecule type" value="Genomic_DNA"/>
</dbReference>
<organism evidence="2 3">
    <name type="scientific">Haloarcula rubra</name>
    <dbReference type="NCBI Taxonomy" id="2487747"/>
    <lineage>
        <taxon>Archaea</taxon>
        <taxon>Methanobacteriati</taxon>
        <taxon>Methanobacteriota</taxon>
        <taxon>Stenosarchaea group</taxon>
        <taxon>Halobacteria</taxon>
        <taxon>Halobacteriales</taxon>
        <taxon>Haloarculaceae</taxon>
        <taxon>Haloarcula</taxon>
    </lineage>
</organism>
<sequence length="118" mass="13348">MPIDELWNGVLIFGRNIEWLEPVFEIYPPLVLLGTYLAATGAYLIAADDLDNFVGLWLVMTVIYPPVLVWQINNMDMTRDIFLGYSLADSTVALPLVLMLPVAYILVQSLQDRFQEVA</sequence>
<keyword evidence="3" id="KW-1185">Reference proteome</keyword>
<feature type="transmembrane region" description="Helical" evidence="1">
    <location>
        <begin position="53"/>
        <end position="72"/>
    </location>
</feature>
<feature type="transmembrane region" description="Helical" evidence="1">
    <location>
        <begin position="26"/>
        <end position="46"/>
    </location>
</feature>
<keyword evidence="1" id="KW-0812">Transmembrane</keyword>
<reference evidence="2 3" key="1">
    <citation type="submission" date="2021-06" db="EMBL/GenBank/DDBJ databases">
        <title>Halomicroarcula sp. a new haloarchaeum isolated from saline soil.</title>
        <authorList>
            <person name="Duran-Viseras A."/>
            <person name="Sanchez-Porro C."/>
            <person name="Ventosa A."/>
        </authorList>
    </citation>
    <scope>NUCLEOTIDE SEQUENCE [LARGE SCALE GENOMIC DNA]</scope>
    <source>
        <strain evidence="2 3">F13</strain>
    </source>
</reference>
<protein>
    <recommendedName>
        <fullName evidence="4">Lycopene cyclase domain-containing protein</fullName>
    </recommendedName>
</protein>
<evidence type="ECO:0000313" key="2">
    <source>
        <dbReference type="EMBL" id="MBX0323886.1"/>
    </source>
</evidence>
<evidence type="ECO:0000256" key="1">
    <source>
        <dbReference type="SAM" id="Phobius"/>
    </source>
</evidence>
<dbReference type="Proteomes" id="UP001430377">
    <property type="component" value="Unassembled WGS sequence"/>
</dbReference>
<keyword evidence="1" id="KW-0472">Membrane</keyword>
<gene>
    <name evidence="2" type="ORF">EGH21_12680</name>
</gene>
<dbReference type="AlphaFoldDB" id="A0AAW4PRR0"/>
<keyword evidence="1" id="KW-1133">Transmembrane helix</keyword>
<dbReference type="RefSeq" id="WP_220618848.1">
    <property type="nucleotide sequence ID" value="NZ_RKLR01000004.1"/>
</dbReference>
<evidence type="ECO:0008006" key="4">
    <source>
        <dbReference type="Google" id="ProtNLM"/>
    </source>
</evidence>
<evidence type="ECO:0000313" key="3">
    <source>
        <dbReference type="Proteomes" id="UP001430377"/>
    </source>
</evidence>